<evidence type="ECO:0000256" key="17">
    <source>
        <dbReference type="ARBA" id="ARBA00047899"/>
    </source>
</evidence>
<evidence type="ECO:0000256" key="14">
    <source>
        <dbReference type="ARBA" id="ARBA00023136"/>
    </source>
</evidence>
<dbReference type="AlphaFoldDB" id="A0A922D2X1"/>
<keyword evidence="7 20" id="KW-0812">Transmembrane</keyword>
<reference evidence="22" key="1">
    <citation type="submission" date="2021-01" db="EMBL/GenBank/DDBJ databases">
        <authorList>
            <person name="Lovell J.T."/>
            <person name="Bentley N."/>
            <person name="Bhattarai G."/>
            <person name="Jenkins J.W."/>
            <person name="Sreedasyam A."/>
            <person name="Alarcon Y."/>
            <person name="Bock C."/>
            <person name="Boston L."/>
            <person name="Carlson J."/>
            <person name="Cervantes K."/>
            <person name="Clermont K."/>
            <person name="Krom N."/>
            <person name="Kubenka K."/>
            <person name="Mamidi S."/>
            <person name="Mattison C."/>
            <person name="Monteros M."/>
            <person name="Pisani C."/>
            <person name="Plott C."/>
            <person name="Rajasekar S."/>
            <person name="Rhein H.S."/>
            <person name="Rohla C."/>
            <person name="Song M."/>
            <person name="Hilaire R.S."/>
            <person name="Shu S."/>
            <person name="Wells L."/>
            <person name="Wang X."/>
            <person name="Webber J."/>
            <person name="Heerema R.J."/>
            <person name="Klein P."/>
            <person name="Conner P."/>
            <person name="Grauke L."/>
            <person name="Grimwood J."/>
            <person name="Schmutz J."/>
            <person name="Randall J.J."/>
        </authorList>
    </citation>
    <scope>NUCLEOTIDE SEQUENCE</scope>
    <source>
        <tissue evidence="22">Leaf</tissue>
    </source>
</reference>
<evidence type="ECO:0000256" key="19">
    <source>
        <dbReference type="PROSITE-ProRule" id="PRU10141"/>
    </source>
</evidence>
<name>A0A922D2X1_CARIL</name>
<evidence type="ECO:0000256" key="18">
    <source>
        <dbReference type="ARBA" id="ARBA00048679"/>
    </source>
</evidence>
<dbReference type="InterPro" id="IPR017441">
    <property type="entry name" value="Protein_kinase_ATP_BS"/>
</dbReference>
<dbReference type="GO" id="GO:0016020">
    <property type="term" value="C:membrane"/>
    <property type="evidence" value="ECO:0007669"/>
    <property type="project" value="UniProtKB-SubCell"/>
</dbReference>
<evidence type="ECO:0000256" key="10">
    <source>
        <dbReference type="ARBA" id="ARBA00022741"/>
    </source>
</evidence>
<dbReference type="GO" id="GO:0005524">
    <property type="term" value="F:ATP binding"/>
    <property type="evidence" value="ECO:0007669"/>
    <property type="project" value="UniProtKB-UniRule"/>
</dbReference>
<keyword evidence="16" id="KW-0325">Glycoprotein</keyword>
<keyword evidence="14 20" id="KW-0472">Membrane</keyword>
<dbReference type="EC" id="2.7.11.1" evidence="2"/>
<evidence type="ECO:0000256" key="9">
    <source>
        <dbReference type="ARBA" id="ARBA00022737"/>
    </source>
</evidence>
<keyword evidence="12 19" id="KW-0067">ATP-binding</keyword>
<evidence type="ECO:0000256" key="5">
    <source>
        <dbReference type="ARBA" id="ARBA00022614"/>
    </source>
</evidence>
<evidence type="ECO:0000256" key="2">
    <source>
        <dbReference type="ARBA" id="ARBA00012513"/>
    </source>
</evidence>
<dbReference type="Pfam" id="PF00069">
    <property type="entry name" value="Pkinase"/>
    <property type="match status" value="1"/>
</dbReference>
<evidence type="ECO:0000313" key="22">
    <source>
        <dbReference type="EMBL" id="KAG6620500.1"/>
    </source>
</evidence>
<protein>
    <recommendedName>
        <fullName evidence="2">non-specific serine/threonine protein kinase</fullName>
        <ecNumber evidence="2">2.7.11.1</ecNumber>
    </recommendedName>
</protein>
<evidence type="ECO:0000256" key="20">
    <source>
        <dbReference type="SAM" id="Phobius"/>
    </source>
</evidence>
<dbReference type="PROSITE" id="PS50011">
    <property type="entry name" value="PROTEIN_KINASE_DOM"/>
    <property type="match status" value="1"/>
</dbReference>
<dbReference type="EMBL" id="MU228903">
    <property type="protein sequence ID" value="KAG6620500.1"/>
    <property type="molecule type" value="Genomic_DNA"/>
</dbReference>
<keyword evidence="9" id="KW-0677">Repeat</keyword>
<dbReference type="PROSITE" id="PS00107">
    <property type="entry name" value="PROTEIN_KINASE_ATP"/>
    <property type="match status" value="1"/>
</dbReference>
<comment type="caution">
    <text evidence="22">The sequence shown here is derived from an EMBL/GenBank/DDBJ whole genome shotgun (WGS) entry which is preliminary data.</text>
</comment>
<keyword evidence="11" id="KW-0418">Kinase</keyword>
<comment type="catalytic activity">
    <reaction evidence="18">
        <text>L-seryl-[protein] + ATP = O-phospho-L-seryl-[protein] + ADP + H(+)</text>
        <dbReference type="Rhea" id="RHEA:17989"/>
        <dbReference type="Rhea" id="RHEA-COMP:9863"/>
        <dbReference type="Rhea" id="RHEA-COMP:11604"/>
        <dbReference type="ChEBI" id="CHEBI:15378"/>
        <dbReference type="ChEBI" id="CHEBI:29999"/>
        <dbReference type="ChEBI" id="CHEBI:30616"/>
        <dbReference type="ChEBI" id="CHEBI:83421"/>
        <dbReference type="ChEBI" id="CHEBI:456216"/>
        <dbReference type="EC" id="2.7.11.1"/>
    </reaction>
</comment>
<proteinExistence type="predicted"/>
<evidence type="ECO:0000256" key="7">
    <source>
        <dbReference type="ARBA" id="ARBA00022692"/>
    </source>
</evidence>
<organism evidence="22 23">
    <name type="scientific">Carya illinoinensis</name>
    <name type="common">Pecan</name>
    <dbReference type="NCBI Taxonomy" id="32201"/>
    <lineage>
        <taxon>Eukaryota</taxon>
        <taxon>Viridiplantae</taxon>
        <taxon>Streptophyta</taxon>
        <taxon>Embryophyta</taxon>
        <taxon>Tracheophyta</taxon>
        <taxon>Spermatophyta</taxon>
        <taxon>Magnoliopsida</taxon>
        <taxon>eudicotyledons</taxon>
        <taxon>Gunneridae</taxon>
        <taxon>Pentapetalae</taxon>
        <taxon>rosids</taxon>
        <taxon>fabids</taxon>
        <taxon>Fagales</taxon>
        <taxon>Juglandaceae</taxon>
        <taxon>Carya</taxon>
    </lineage>
</organism>
<evidence type="ECO:0000259" key="21">
    <source>
        <dbReference type="PROSITE" id="PS50011"/>
    </source>
</evidence>
<keyword evidence="15" id="KW-0675">Receptor</keyword>
<keyword evidence="8" id="KW-0732">Signal</keyword>
<keyword evidence="3" id="KW-0723">Serine/threonine-protein kinase</keyword>
<dbReference type="InterPro" id="IPR000719">
    <property type="entry name" value="Prot_kinase_dom"/>
</dbReference>
<comment type="subcellular location">
    <subcellularLocation>
        <location evidence="1">Membrane</location>
        <topology evidence="1">Single-pass type I membrane protein</topology>
    </subcellularLocation>
</comment>
<dbReference type="PANTHER" id="PTHR48005:SF16">
    <property type="entry name" value="MDIS1-INTERACTING RECEPTOR LIKE KINASE 2-LIKE ISOFORM X1"/>
    <property type="match status" value="1"/>
</dbReference>
<comment type="catalytic activity">
    <reaction evidence="17">
        <text>L-threonyl-[protein] + ATP = O-phospho-L-threonyl-[protein] + ADP + H(+)</text>
        <dbReference type="Rhea" id="RHEA:46608"/>
        <dbReference type="Rhea" id="RHEA-COMP:11060"/>
        <dbReference type="Rhea" id="RHEA-COMP:11605"/>
        <dbReference type="ChEBI" id="CHEBI:15378"/>
        <dbReference type="ChEBI" id="CHEBI:30013"/>
        <dbReference type="ChEBI" id="CHEBI:30616"/>
        <dbReference type="ChEBI" id="CHEBI:61977"/>
        <dbReference type="ChEBI" id="CHEBI:456216"/>
        <dbReference type="EC" id="2.7.11.1"/>
    </reaction>
</comment>
<dbReference type="PROSITE" id="PS00109">
    <property type="entry name" value="PROTEIN_KINASE_TYR"/>
    <property type="match status" value="1"/>
</dbReference>
<evidence type="ECO:0000256" key="11">
    <source>
        <dbReference type="ARBA" id="ARBA00022777"/>
    </source>
</evidence>
<feature type="binding site" evidence="19">
    <location>
        <position position="100"/>
    </location>
    <ligand>
        <name>ATP</name>
        <dbReference type="ChEBI" id="CHEBI:30616"/>
    </ligand>
</feature>
<keyword evidence="4" id="KW-0597">Phosphoprotein</keyword>
<dbReference type="Proteomes" id="UP000811246">
    <property type="component" value="Unassembled WGS sequence"/>
</dbReference>
<dbReference type="InterPro" id="IPR008266">
    <property type="entry name" value="Tyr_kinase_AS"/>
</dbReference>
<evidence type="ECO:0000313" key="23">
    <source>
        <dbReference type="Proteomes" id="UP000811246"/>
    </source>
</evidence>
<sequence length="367" mass="41732">MAFSLSISVVLLTWGISMFLVFLVLGALLLCRRMVKKTKPKLIETKDGNLFSIWNYDGCIAYKDIIKATEDFDIRYCIGTGGYGSVYKAELPSGKVVALKKLHRFEAENKTFDKSFHNEVKVLTEIRHRNIIKLHGFCLHKRCMFLVYEYMERGSLFCVLRNDAEALELDWNKRVNIIKSTAHALSYMHHECIPAIVHRDISSNNILLNSKLEAFVSDFGLAKLLHPDSSNRTLVAGTYGYIAPELAYTMVITEQCDVYSFGVVVLEILMGRHPGDQLLNLSSSLWSQGLMLHEILDQRLPLPNHQVAKDIYLVATLAIACLSTEPNSRPTMKCVSKDFLSCKKPKAKLLHSVSLRHLRNQVHDWKE</sequence>
<evidence type="ECO:0000256" key="8">
    <source>
        <dbReference type="ARBA" id="ARBA00022729"/>
    </source>
</evidence>
<accession>A0A922D2X1</accession>
<gene>
    <name evidence="22" type="ORF">I3842_Q065500</name>
</gene>
<dbReference type="InterPro" id="IPR051420">
    <property type="entry name" value="Ser_Thr_Kinases_DiverseReg"/>
</dbReference>
<feature type="transmembrane region" description="Helical" evidence="20">
    <location>
        <begin position="6"/>
        <end position="31"/>
    </location>
</feature>
<evidence type="ECO:0000256" key="12">
    <source>
        <dbReference type="ARBA" id="ARBA00022840"/>
    </source>
</evidence>
<evidence type="ECO:0000256" key="1">
    <source>
        <dbReference type="ARBA" id="ARBA00004479"/>
    </source>
</evidence>
<evidence type="ECO:0000256" key="4">
    <source>
        <dbReference type="ARBA" id="ARBA00022553"/>
    </source>
</evidence>
<keyword evidence="13 20" id="KW-1133">Transmembrane helix</keyword>
<dbReference type="FunFam" id="3.30.200.20:FF:000309">
    <property type="entry name" value="Leucine-rich repeat receptor protein kinase MSP1"/>
    <property type="match status" value="1"/>
</dbReference>
<feature type="domain" description="Protein kinase" evidence="21">
    <location>
        <begin position="72"/>
        <end position="340"/>
    </location>
</feature>
<evidence type="ECO:0000256" key="3">
    <source>
        <dbReference type="ARBA" id="ARBA00022527"/>
    </source>
</evidence>
<dbReference type="PANTHER" id="PTHR48005">
    <property type="entry name" value="LEUCINE RICH REPEAT KINASE 2"/>
    <property type="match status" value="1"/>
</dbReference>
<dbReference type="FunFam" id="1.10.510.10:FF:000445">
    <property type="entry name" value="MDIS1-interacting receptor like kinase 2"/>
    <property type="match status" value="1"/>
</dbReference>
<evidence type="ECO:0000256" key="6">
    <source>
        <dbReference type="ARBA" id="ARBA00022679"/>
    </source>
</evidence>
<evidence type="ECO:0000256" key="16">
    <source>
        <dbReference type="ARBA" id="ARBA00023180"/>
    </source>
</evidence>
<dbReference type="GO" id="GO:0004674">
    <property type="term" value="F:protein serine/threonine kinase activity"/>
    <property type="evidence" value="ECO:0007669"/>
    <property type="project" value="UniProtKB-KW"/>
</dbReference>
<keyword evidence="6" id="KW-0808">Transferase</keyword>
<evidence type="ECO:0000256" key="13">
    <source>
        <dbReference type="ARBA" id="ARBA00022989"/>
    </source>
</evidence>
<evidence type="ECO:0000256" key="15">
    <source>
        <dbReference type="ARBA" id="ARBA00023170"/>
    </source>
</evidence>
<keyword evidence="10 19" id="KW-0547">Nucleotide-binding</keyword>
<keyword evidence="5" id="KW-0433">Leucine-rich repeat</keyword>